<evidence type="ECO:0000256" key="9">
    <source>
        <dbReference type="SAM" id="Phobius"/>
    </source>
</evidence>
<dbReference type="GO" id="GO:0016036">
    <property type="term" value="P:cellular response to phosphate starvation"/>
    <property type="evidence" value="ECO:0007669"/>
    <property type="project" value="TreeGrafter"/>
</dbReference>
<keyword evidence="6" id="KW-0418">Kinase</keyword>
<evidence type="ECO:0000256" key="6">
    <source>
        <dbReference type="ARBA" id="ARBA00022777"/>
    </source>
</evidence>
<dbReference type="InterPro" id="IPR003661">
    <property type="entry name" value="HisK_dim/P_dom"/>
</dbReference>
<dbReference type="CDD" id="cd00082">
    <property type="entry name" value="HisKA"/>
    <property type="match status" value="1"/>
</dbReference>
<evidence type="ECO:0000256" key="5">
    <source>
        <dbReference type="ARBA" id="ARBA00022679"/>
    </source>
</evidence>
<dbReference type="GO" id="GO:0000155">
    <property type="term" value="F:phosphorelay sensor kinase activity"/>
    <property type="evidence" value="ECO:0007669"/>
    <property type="project" value="InterPro"/>
</dbReference>
<evidence type="ECO:0000256" key="3">
    <source>
        <dbReference type="ARBA" id="ARBA00012438"/>
    </source>
</evidence>
<feature type="transmembrane region" description="Helical" evidence="9">
    <location>
        <begin position="159"/>
        <end position="182"/>
    </location>
</feature>
<keyword evidence="9" id="KW-0812">Transmembrane</keyword>
<comment type="subcellular location">
    <subcellularLocation>
        <location evidence="2">Membrane</location>
    </subcellularLocation>
</comment>
<feature type="transmembrane region" description="Helical" evidence="9">
    <location>
        <begin position="12"/>
        <end position="34"/>
    </location>
</feature>
<dbReference type="FunFam" id="1.10.287.130:FF:000001">
    <property type="entry name" value="Two-component sensor histidine kinase"/>
    <property type="match status" value="1"/>
</dbReference>
<keyword evidence="8 9" id="KW-0472">Membrane</keyword>
<dbReference type="GO" id="GO:0004721">
    <property type="term" value="F:phosphoprotein phosphatase activity"/>
    <property type="evidence" value="ECO:0007669"/>
    <property type="project" value="TreeGrafter"/>
</dbReference>
<name>A0A7V7UD59_9FIRM</name>
<keyword evidence="5" id="KW-0808">Transferase</keyword>
<organism evidence="11 12">
    <name type="scientific">Candidatus Galacturonatibacter soehngenii</name>
    <dbReference type="NCBI Taxonomy" id="2307010"/>
    <lineage>
        <taxon>Bacteria</taxon>
        <taxon>Bacillati</taxon>
        <taxon>Bacillota</taxon>
        <taxon>Clostridia</taxon>
        <taxon>Lachnospirales</taxon>
        <taxon>Lachnospiraceae</taxon>
        <taxon>Candidatus Galacturonatibacter</taxon>
    </lineage>
</organism>
<dbReference type="CDD" id="cd00075">
    <property type="entry name" value="HATPase"/>
    <property type="match status" value="1"/>
</dbReference>
<protein>
    <recommendedName>
        <fullName evidence="3">histidine kinase</fullName>
        <ecNumber evidence="3">2.7.13.3</ecNumber>
    </recommendedName>
</protein>
<evidence type="ECO:0000256" key="2">
    <source>
        <dbReference type="ARBA" id="ARBA00004370"/>
    </source>
</evidence>
<dbReference type="EMBL" id="WAGX01000004">
    <property type="protein sequence ID" value="KAB1439986.1"/>
    <property type="molecule type" value="Genomic_DNA"/>
</dbReference>
<dbReference type="SUPFAM" id="SSF55874">
    <property type="entry name" value="ATPase domain of HSP90 chaperone/DNA topoisomerase II/histidine kinase"/>
    <property type="match status" value="1"/>
</dbReference>
<dbReference type="EC" id="2.7.13.3" evidence="3"/>
<dbReference type="PANTHER" id="PTHR45453">
    <property type="entry name" value="PHOSPHATE REGULON SENSOR PROTEIN PHOR"/>
    <property type="match status" value="1"/>
</dbReference>
<dbReference type="InterPro" id="IPR036097">
    <property type="entry name" value="HisK_dim/P_sf"/>
</dbReference>
<keyword evidence="9" id="KW-1133">Transmembrane helix</keyword>
<dbReference type="InterPro" id="IPR036890">
    <property type="entry name" value="HATPase_C_sf"/>
</dbReference>
<feature type="domain" description="Histidine kinase" evidence="10">
    <location>
        <begin position="198"/>
        <end position="415"/>
    </location>
</feature>
<dbReference type="GO" id="GO:0005886">
    <property type="term" value="C:plasma membrane"/>
    <property type="evidence" value="ECO:0007669"/>
    <property type="project" value="TreeGrafter"/>
</dbReference>
<dbReference type="RefSeq" id="WP_151143113.1">
    <property type="nucleotide sequence ID" value="NZ_WAGX01000004.1"/>
</dbReference>
<evidence type="ECO:0000259" key="10">
    <source>
        <dbReference type="PROSITE" id="PS50109"/>
    </source>
</evidence>
<accession>A0A7V7UD59</accession>
<keyword evidence="7" id="KW-0902">Two-component regulatory system</keyword>
<dbReference type="PROSITE" id="PS50109">
    <property type="entry name" value="HIS_KIN"/>
    <property type="match status" value="1"/>
</dbReference>
<dbReference type="Pfam" id="PF02518">
    <property type="entry name" value="HATPase_c"/>
    <property type="match status" value="1"/>
</dbReference>
<keyword evidence="12" id="KW-1185">Reference proteome</keyword>
<comment type="catalytic activity">
    <reaction evidence="1">
        <text>ATP + protein L-histidine = ADP + protein N-phospho-L-histidine.</text>
        <dbReference type="EC" id="2.7.13.3"/>
    </reaction>
</comment>
<evidence type="ECO:0000256" key="7">
    <source>
        <dbReference type="ARBA" id="ARBA00023012"/>
    </source>
</evidence>
<dbReference type="SMART" id="SM00387">
    <property type="entry name" value="HATPase_c"/>
    <property type="match status" value="1"/>
</dbReference>
<sequence>MISKLKKKFIFINMICVTIILILAFGAVLISSYARMERDSRLALKTFADRSNRMDDKNKPILEIGEPKGFEKQPKNFTIFTVKLNEFNQIDVLLGDDVEVSDEVLKEIVTKSLESNKSTGILWDYSLRYMQNHNQEGNEIIFFDLSNDISSMFHLIKNCLFIGVASFLAFLLISVYLAIWALRPVEASWESQRQFIADASHELKTPLTVILANADILSAHKKDTIEHQYKWIEYIKAEASHMSGLVNDLLFLAKSDAARDNNVFTEVNLSDIMWNCYLPFESLAFEQEKHLEADISSDIMMQGDASKLKQLIMILLDNACKYTEKKGSIKVSLYQKVEKNKIYLTVNNTGKPIAKEHLNYLFERFYRVEESRAREKGGYGLGLSIAKTITQMHKGKISVTSNDEEGTTFRVTFHN</sequence>
<dbReference type="Gene3D" id="3.30.565.10">
    <property type="entry name" value="Histidine kinase-like ATPase, C-terminal domain"/>
    <property type="match status" value="1"/>
</dbReference>
<dbReference type="PANTHER" id="PTHR45453:SF1">
    <property type="entry name" value="PHOSPHATE REGULON SENSOR PROTEIN PHOR"/>
    <property type="match status" value="1"/>
</dbReference>
<dbReference type="SMART" id="SM00388">
    <property type="entry name" value="HisKA"/>
    <property type="match status" value="1"/>
</dbReference>
<dbReference type="InterPro" id="IPR004358">
    <property type="entry name" value="Sig_transdc_His_kin-like_C"/>
</dbReference>
<comment type="caution">
    <text evidence="11">The sequence shown here is derived from an EMBL/GenBank/DDBJ whole genome shotgun (WGS) entry which is preliminary data.</text>
</comment>
<proteinExistence type="predicted"/>
<dbReference type="InterPro" id="IPR005467">
    <property type="entry name" value="His_kinase_dom"/>
</dbReference>
<evidence type="ECO:0000256" key="1">
    <source>
        <dbReference type="ARBA" id="ARBA00000085"/>
    </source>
</evidence>
<evidence type="ECO:0000256" key="8">
    <source>
        <dbReference type="ARBA" id="ARBA00023136"/>
    </source>
</evidence>
<dbReference type="InterPro" id="IPR050351">
    <property type="entry name" value="BphY/WalK/GraS-like"/>
</dbReference>
<evidence type="ECO:0000256" key="4">
    <source>
        <dbReference type="ARBA" id="ARBA00022553"/>
    </source>
</evidence>
<dbReference type="AlphaFoldDB" id="A0A7V7UD59"/>
<reference evidence="11 12" key="2">
    <citation type="submission" date="2020-02" db="EMBL/GenBank/DDBJ databases">
        <title>Candidatus Galacturonibacter soehngenii shows hetero-acetogenic catabolism of galacturonic acid but lacks a canonical carbon monoxide dehydrogenase/acetyl-CoA synthase complex.</title>
        <authorList>
            <person name="Diender M."/>
            <person name="Stouten G.R."/>
            <person name="Petersen J.F."/>
            <person name="Nielsen P.H."/>
            <person name="Dueholm M.S."/>
            <person name="Pronk J.T."/>
            <person name="Van Loosdrecht M.C.M."/>
        </authorList>
    </citation>
    <scope>NUCLEOTIDE SEQUENCE [LARGE SCALE GENOMIC DNA]</scope>
    <source>
        <strain evidence="11">GalUA</strain>
    </source>
</reference>
<dbReference type="SUPFAM" id="SSF47384">
    <property type="entry name" value="Homodimeric domain of signal transducing histidine kinase"/>
    <property type="match status" value="1"/>
</dbReference>
<reference evidence="11 12" key="1">
    <citation type="submission" date="2019-09" db="EMBL/GenBank/DDBJ databases">
        <authorList>
            <person name="Valk L.C."/>
        </authorList>
    </citation>
    <scope>NUCLEOTIDE SEQUENCE [LARGE SCALE GENOMIC DNA]</scope>
    <source>
        <strain evidence="11">GalUA</strain>
    </source>
</reference>
<keyword evidence="4" id="KW-0597">Phosphoprotein</keyword>
<dbReference type="Gene3D" id="1.10.287.130">
    <property type="match status" value="1"/>
</dbReference>
<dbReference type="OrthoDB" id="9813151at2"/>
<evidence type="ECO:0000313" key="11">
    <source>
        <dbReference type="EMBL" id="KAB1439986.1"/>
    </source>
</evidence>
<evidence type="ECO:0000313" key="12">
    <source>
        <dbReference type="Proteomes" id="UP000461768"/>
    </source>
</evidence>
<dbReference type="InterPro" id="IPR003594">
    <property type="entry name" value="HATPase_dom"/>
</dbReference>
<dbReference type="FunFam" id="3.30.565.10:FF:000006">
    <property type="entry name" value="Sensor histidine kinase WalK"/>
    <property type="match status" value="1"/>
</dbReference>
<dbReference type="PRINTS" id="PR00344">
    <property type="entry name" value="BCTRLSENSOR"/>
</dbReference>
<dbReference type="Pfam" id="PF00512">
    <property type="entry name" value="HisKA"/>
    <property type="match status" value="1"/>
</dbReference>
<dbReference type="Proteomes" id="UP000461768">
    <property type="component" value="Unassembled WGS sequence"/>
</dbReference>
<gene>
    <name evidence="11" type="ORF">F7O84_06295</name>
</gene>